<reference evidence="6 7" key="1">
    <citation type="submission" date="2018-01" db="EMBL/GenBank/DDBJ databases">
        <title>Deinococcus koreensis sp. nov., a radiation-resistant bacterium isolated from river water.</title>
        <authorList>
            <person name="Choi A."/>
        </authorList>
    </citation>
    <scope>NUCLEOTIDE SEQUENCE [LARGE SCALE GENOMIC DNA]</scope>
    <source>
        <strain evidence="6 7">SJW1-2</strain>
    </source>
</reference>
<dbReference type="EMBL" id="PPPD01000001">
    <property type="protein sequence ID" value="PNY83017.1"/>
    <property type="molecule type" value="Genomic_DNA"/>
</dbReference>
<comment type="caution">
    <text evidence="6">The sequence shown here is derived from an EMBL/GenBank/DDBJ whole genome shotgun (WGS) entry which is preliminary data.</text>
</comment>
<comment type="similarity">
    <text evidence="2">Belongs to the ETF-QO/FixC family.</text>
</comment>
<dbReference type="PANTHER" id="PTHR43624">
    <property type="entry name" value="ELECTRON TRANSFER FLAVOPROTEIN-QUINONE OXIDOREDUCTASE YDIS-RELATED"/>
    <property type="match status" value="1"/>
</dbReference>
<evidence type="ECO:0000256" key="3">
    <source>
        <dbReference type="ARBA" id="ARBA00022630"/>
    </source>
</evidence>
<dbReference type="OrthoDB" id="63740at2"/>
<sequence length="403" mass="42055">MPLMSLEKPPAQPGQVWAHVGQPFVGREYDLIVLGAGRMGAACALYLRRLAPRRSLLLIEEGGLPNEDGATLLSPGVWSALTVPPERRAEAQWTRAQLAGALAPDPSLNLSFQARPLLELAAAGGAGWEAVLDVLGRDPAPTLPAGLADLQALPWARLDAQAARYRPGALALACAQAAIGAGADLMLNARAHLDGGGVGIERLSVTNTHQIVVHETHRLRAGRVVVALGAAGPGTVEHDLGLHTTHARAYRQFPRLNHPSTEQTPTLRAAGLTLRPQHGGFTLVPAIHHRDPAGYEPGGGRLTGVPTGLRRETLEDLVAAMDALPALATGALELGRSLMDVPGAWFALPGGDPDGLPRHEEVAPGVHLLLGGPHADTLGLAVAYDLAATVAGTQQRPWAGRPG</sequence>
<dbReference type="GO" id="GO:0016491">
    <property type="term" value="F:oxidoreductase activity"/>
    <property type="evidence" value="ECO:0007669"/>
    <property type="project" value="UniProtKB-KW"/>
</dbReference>
<keyword evidence="5" id="KW-0560">Oxidoreductase</keyword>
<evidence type="ECO:0000256" key="4">
    <source>
        <dbReference type="ARBA" id="ARBA00022827"/>
    </source>
</evidence>
<dbReference type="InterPro" id="IPR036188">
    <property type="entry name" value="FAD/NAD-bd_sf"/>
</dbReference>
<dbReference type="Gene3D" id="3.50.50.60">
    <property type="entry name" value="FAD/NAD(P)-binding domain"/>
    <property type="match status" value="1"/>
</dbReference>
<comment type="cofactor">
    <cofactor evidence="1">
        <name>FAD</name>
        <dbReference type="ChEBI" id="CHEBI:57692"/>
    </cofactor>
</comment>
<keyword evidence="4" id="KW-0274">FAD</keyword>
<dbReference type="Gene3D" id="3.30.9.10">
    <property type="entry name" value="D-Amino Acid Oxidase, subunit A, domain 2"/>
    <property type="match status" value="1"/>
</dbReference>
<dbReference type="SUPFAM" id="SSF51905">
    <property type="entry name" value="FAD/NAD(P)-binding domain"/>
    <property type="match status" value="1"/>
</dbReference>
<organism evidence="6 7">
    <name type="scientific">Deinococcus koreensis</name>
    <dbReference type="NCBI Taxonomy" id="2054903"/>
    <lineage>
        <taxon>Bacteria</taxon>
        <taxon>Thermotogati</taxon>
        <taxon>Deinococcota</taxon>
        <taxon>Deinococci</taxon>
        <taxon>Deinococcales</taxon>
        <taxon>Deinococcaceae</taxon>
        <taxon>Deinococcus</taxon>
    </lineage>
</organism>
<keyword evidence="7" id="KW-1185">Reference proteome</keyword>
<evidence type="ECO:0000313" key="6">
    <source>
        <dbReference type="EMBL" id="PNY83017.1"/>
    </source>
</evidence>
<keyword evidence="3" id="KW-0285">Flavoprotein</keyword>
<name>A0A2K3V2K1_9DEIO</name>
<evidence type="ECO:0000256" key="2">
    <source>
        <dbReference type="ARBA" id="ARBA00006796"/>
    </source>
</evidence>
<dbReference type="Proteomes" id="UP000236379">
    <property type="component" value="Unassembled WGS sequence"/>
</dbReference>
<evidence type="ECO:0000313" key="7">
    <source>
        <dbReference type="Proteomes" id="UP000236379"/>
    </source>
</evidence>
<evidence type="ECO:0000256" key="5">
    <source>
        <dbReference type="ARBA" id="ARBA00023002"/>
    </source>
</evidence>
<protein>
    <submittedName>
        <fullName evidence="6">FAD-dependent oxidoreductase</fullName>
    </submittedName>
</protein>
<accession>A0A2K3V2K1</accession>
<proteinExistence type="inferred from homology"/>
<dbReference type="AlphaFoldDB" id="A0A2K3V2K1"/>
<evidence type="ECO:0000256" key="1">
    <source>
        <dbReference type="ARBA" id="ARBA00001974"/>
    </source>
</evidence>
<gene>
    <name evidence="6" type="ORF">CVO96_11670</name>
</gene>
<dbReference type="PANTHER" id="PTHR43624:SF2">
    <property type="entry name" value="ELECTRON TRANSFER FLAVOPROTEIN-QUINONE OXIDOREDUCTASE YDIS-RELATED"/>
    <property type="match status" value="1"/>
</dbReference>
<dbReference type="InterPro" id="IPR039651">
    <property type="entry name" value="FixC-like"/>
</dbReference>